<organism evidence="7 8">
    <name type="scientific">Streptomyces buecherae</name>
    <dbReference type="NCBI Taxonomy" id="2763006"/>
    <lineage>
        <taxon>Bacteria</taxon>
        <taxon>Bacillati</taxon>
        <taxon>Actinomycetota</taxon>
        <taxon>Actinomycetes</taxon>
        <taxon>Kitasatosporales</taxon>
        <taxon>Streptomycetaceae</taxon>
        <taxon>Streptomyces</taxon>
    </lineage>
</organism>
<feature type="region of interest" description="Disordered" evidence="6">
    <location>
        <begin position="207"/>
        <end position="234"/>
    </location>
</feature>
<dbReference type="RefSeq" id="WP_176159997.1">
    <property type="nucleotide sequence ID" value="NZ_CP054929.1"/>
</dbReference>
<keyword evidence="5" id="KW-0175">Coiled coil</keyword>
<feature type="region of interest" description="Disordered" evidence="6">
    <location>
        <begin position="1"/>
        <end position="21"/>
    </location>
</feature>
<evidence type="ECO:0000256" key="4">
    <source>
        <dbReference type="ARBA" id="ARBA00023163"/>
    </source>
</evidence>
<dbReference type="Gene3D" id="1.10.10.10">
    <property type="entry name" value="Winged helix-like DNA-binding domain superfamily/Winged helix DNA-binding domain"/>
    <property type="match status" value="1"/>
</dbReference>
<keyword evidence="4" id="KW-0804">Transcription</keyword>
<dbReference type="InterPro" id="IPR005650">
    <property type="entry name" value="BlaI_family"/>
</dbReference>
<dbReference type="InterPro" id="IPR036388">
    <property type="entry name" value="WH-like_DNA-bd_sf"/>
</dbReference>
<dbReference type="EMBL" id="CP054929">
    <property type="protein sequence ID" value="QKW48300.1"/>
    <property type="molecule type" value="Genomic_DNA"/>
</dbReference>
<dbReference type="SUPFAM" id="SSF46785">
    <property type="entry name" value="Winged helix' DNA-binding domain"/>
    <property type="match status" value="1"/>
</dbReference>
<dbReference type="GO" id="GO:0045892">
    <property type="term" value="P:negative regulation of DNA-templated transcription"/>
    <property type="evidence" value="ECO:0007669"/>
    <property type="project" value="InterPro"/>
</dbReference>
<name>A0A7H8N1D8_9ACTN</name>
<feature type="compositionally biased region" description="Basic and acidic residues" evidence="6">
    <location>
        <begin position="166"/>
        <end position="175"/>
    </location>
</feature>
<feature type="compositionally biased region" description="Low complexity" evidence="6">
    <location>
        <begin position="223"/>
        <end position="234"/>
    </location>
</feature>
<feature type="region of interest" description="Disordered" evidence="6">
    <location>
        <begin position="62"/>
        <end position="175"/>
    </location>
</feature>
<dbReference type="GO" id="GO:0003677">
    <property type="term" value="F:DNA binding"/>
    <property type="evidence" value="ECO:0007669"/>
    <property type="project" value="UniProtKB-KW"/>
</dbReference>
<evidence type="ECO:0000256" key="2">
    <source>
        <dbReference type="ARBA" id="ARBA00023015"/>
    </source>
</evidence>
<dbReference type="InterPro" id="IPR036390">
    <property type="entry name" value="WH_DNA-bd_sf"/>
</dbReference>
<comment type="similarity">
    <text evidence="1">Belongs to the BlaI transcriptional regulatory family.</text>
</comment>
<proteinExistence type="inferred from homology"/>
<dbReference type="Proteomes" id="UP000509303">
    <property type="component" value="Chromosome"/>
</dbReference>
<protein>
    <submittedName>
        <fullName evidence="7">BlaI/MecI/CopY family transcriptional regulator</fullName>
    </submittedName>
</protein>
<keyword evidence="2" id="KW-0805">Transcription regulation</keyword>
<evidence type="ECO:0000313" key="8">
    <source>
        <dbReference type="Proteomes" id="UP000509303"/>
    </source>
</evidence>
<accession>A0A7H8N1D8</accession>
<dbReference type="Pfam" id="PF03965">
    <property type="entry name" value="Penicillinase_R"/>
    <property type="match status" value="1"/>
</dbReference>
<keyword evidence="3" id="KW-0238">DNA-binding</keyword>
<sequence length="234" mass="24234">MSAQSRKSAPPVPLDPSASVESVLRHMDEERAELVSQLAGLQHRLEQLETSKALLLTYIGSSDGDSLAPAPATQPVGATESAAPVEPAAAAAVAVPAARRSSASSSRRAGGRAARQGTAGRGKSRKKPAAAKADAPARGQRGQTIVEYLAEHGEPRSATEVTNALQERHPDQEWSRAGVRESLEHLVSKNQAQRTTQGRSVFYSAAADAAASDDVAAKDAEVASESQPEAAAAS</sequence>
<gene>
    <name evidence="7" type="ORF">HUT08_00695</name>
</gene>
<evidence type="ECO:0000256" key="1">
    <source>
        <dbReference type="ARBA" id="ARBA00011046"/>
    </source>
</evidence>
<evidence type="ECO:0000256" key="5">
    <source>
        <dbReference type="SAM" id="Coils"/>
    </source>
</evidence>
<feature type="coiled-coil region" evidence="5">
    <location>
        <begin position="24"/>
        <end position="51"/>
    </location>
</feature>
<keyword evidence="8" id="KW-1185">Reference proteome</keyword>
<evidence type="ECO:0000256" key="3">
    <source>
        <dbReference type="ARBA" id="ARBA00023125"/>
    </source>
</evidence>
<dbReference type="AlphaFoldDB" id="A0A7H8N1D8"/>
<feature type="compositionally biased region" description="Low complexity" evidence="6">
    <location>
        <begin position="78"/>
        <end position="118"/>
    </location>
</feature>
<evidence type="ECO:0000313" key="7">
    <source>
        <dbReference type="EMBL" id="QKW48300.1"/>
    </source>
</evidence>
<reference evidence="7 8" key="1">
    <citation type="submission" date="2020-06" db="EMBL/GenBank/DDBJ databases">
        <title>Genome mining for natural products.</title>
        <authorList>
            <person name="Zhang B."/>
            <person name="Shi J."/>
            <person name="Ge H."/>
        </authorList>
    </citation>
    <scope>NUCLEOTIDE SEQUENCE [LARGE SCALE GENOMIC DNA]</scope>
    <source>
        <strain evidence="7 8">NA00687</strain>
    </source>
</reference>
<evidence type="ECO:0000256" key="6">
    <source>
        <dbReference type="SAM" id="MobiDB-lite"/>
    </source>
</evidence>
<feature type="compositionally biased region" description="Low complexity" evidence="6">
    <location>
        <begin position="130"/>
        <end position="139"/>
    </location>
</feature>